<feature type="region of interest" description="Disordered" evidence="1">
    <location>
        <begin position="1020"/>
        <end position="1088"/>
    </location>
</feature>
<feature type="compositionally biased region" description="Polar residues" evidence="1">
    <location>
        <begin position="793"/>
        <end position="804"/>
    </location>
</feature>
<feature type="region of interest" description="Disordered" evidence="1">
    <location>
        <begin position="1393"/>
        <end position="1421"/>
    </location>
</feature>
<feature type="region of interest" description="Disordered" evidence="1">
    <location>
        <begin position="929"/>
        <end position="1005"/>
    </location>
</feature>
<dbReference type="InterPro" id="IPR040560">
    <property type="entry name" value="SYCP2_SLD"/>
</dbReference>
<feature type="region of interest" description="Disordered" evidence="1">
    <location>
        <begin position="793"/>
        <end position="829"/>
    </location>
</feature>
<feature type="compositionally biased region" description="Basic and acidic residues" evidence="1">
    <location>
        <begin position="941"/>
        <end position="951"/>
    </location>
</feature>
<feature type="compositionally biased region" description="Basic and acidic residues" evidence="1">
    <location>
        <begin position="973"/>
        <end position="985"/>
    </location>
</feature>
<feature type="compositionally biased region" description="Polar residues" evidence="1">
    <location>
        <begin position="676"/>
        <end position="686"/>
    </location>
</feature>
<accession>A0ABD3W9H9</accession>
<evidence type="ECO:0000259" key="2">
    <source>
        <dbReference type="Pfam" id="PF18584"/>
    </source>
</evidence>
<proteinExistence type="predicted"/>
<feature type="compositionally biased region" description="Basic and acidic residues" evidence="1">
    <location>
        <begin position="1538"/>
        <end position="1551"/>
    </location>
</feature>
<feature type="non-terminal residue" evidence="3">
    <location>
        <position position="1589"/>
    </location>
</feature>
<comment type="caution">
    <text evidence="3">The sequence shown here is derived from an EMBL/GenBank/DDBJ whole genome shotgun (WGS) entry which is preliminary data.</text>
</comment>
<feature type="compositionally biased region" description="Basic and acidic residues" evidence="1">
    <location>
        <begin position="1075"/>
        <end position="1088"/>
    </location>
</feature>
<feature type="region of interest" description="Disordered" evidence="1">
    <location>
        <begin position="646"/>
        <end position="686"/>
    </location>
</feature>
<gene>
    <name evidence="3" type="ORF">ACJMK2_042083</name>
</gene>
<keyword evidence="4" id="KW-1185">Reference proteome</keyword>
<evidence type="ECO:0000256" key="1">
    <source>
        <dbReference type="SAM" id="MobiDB-lite"/>
    </source>
</evidence>
<dbReference type="InterPro" id="IPR024835">
    <property type="entry name" value="SYCP2-like"/>
</dbReference>
<feature type="region of interest" description="Disordered" evidence="1">
    <location>
        <begin position="1519"/>
        <end position="1551"/>
    </location>
</feature>
<reference evidence="3 4" key="1">
    <citation type="submission" date="2024-11" db="EMBL/GenBank/DDBJ databases">
        <title>Chromosome-level genome assembly of the freshwater bivalve Anodonta woodiana.</title>
        <authorList>
            <person name="Chen X."/>
        </authorList>
    </citation>
    <scope>NUCLEOTIDE SEQUENCE [LARGE SCALE GENOMIC DNA]</scope>
    <source>
        <strain evidence="3">MN2024</strain>
        <tissue evidence="3">Gills</tissue>
    </source>
</reference>
<feature type="region of interest" description="Disordered" evidence="1">
    <location>
        <begin position="1111"/>
        <end position="1143"/>
    </location>
</feature>
<dbReference type="Proteomes" id="UP001634394">
    <property type="component" value="Unassembled WGS sequence"/>
</dbReference>
<feature type="region of interest" description="Disordered" evidence="1">
    <location>
        <begin position="541"/>
        <end position="562"/>
    </location>
</feature>
<protein>
    <recommendedName>
        <fullName evidence="2">Synaptonemal complex protein 2 Spt16M-like domain-containing protein</fullName>
    </recommendedName>
</protein>
<feature type="compositionally biased region" description="Polar residues" evidence="1">
    <location>
        <begin position="1404"/>
        <end position="1416"/>
    </location>
</feature>
<organism evidence="3 4">
    <name type="scientific">Sinanodonta woodiana</name>
    <name type="common">Chinese pond mussel</name>
    <name type="synonym">Anodonta woodiana</name>
    <dbReference type="NCBI Taxonomy" id="1069815"/>
    <lineage>
        <taxon>Eukaryota</taxon>
        <taxon>Metazoa</taxon>
        <taxon>Spiralia</taxon>
        <taxon>Lophotrochozoa</taxon>
        <taxon>Mollusca</taxon>
        <taxon>Bivalvia</taxon>
        <taxon>Autobranchia</taxon>
        <taxon>Heteroconchia</taxon>
        <taxon>Palaeoheterodonta</taxon>
        <taxon>Unionida</taxon>
        <taxon>Unionoidea</taxon>
        <taxon>Unionidae</taxon>
        <taxon>Unioninae</taxon>
        <taxon>Sinanodonta</taxon>
    </lineage>
</organism>
<dbReference type="PANTHER" id="PTHR15607:SF18">
    <property type="entry name" value="SYNAPTONEMAL COMPLEX PROTEIN 2-LIKE ISOFORM X1"/>
    <property type="match status" value="1"/>
</dbReference>
<feature type="region of interest" description="Disordered" evidence="1">
    <location>
        <begin position="1438"/>
        <end position="1500"/>
    </location>
</feature>
<dbReference type="PANTHER" id="PTHR15607">
    <property type="entry name" value="SYNAPTONEMAL COMPLEX PROTEIN-RELATED"/>
    <property type="match status" value="1"/>
</dbReference>
<feature type="compositionally biased region" description="Polar residues" evidence="1">
    <location>
        <begin position="990"/>
        <end position="1001"/>
    </location>
</feature>
<sequence length="1589" mass="180934">MDTAETLVKCLCNPSDNLAGITTAVISNTVKEIQQWDGSRIGQTILEDLLAAVQDVGKTNNGPDAIQRLFDFGFIHVFSAIFQKISEVEKDDVCSQTLLELLIHVLADLGAPVKSEITEKLVGHFMDVLENPKLRFQTRMEALKSTNILLEQCSTNVKESLLKRDDFLETMVKLKDLLFFIGDYEFQVGVVECLFRIFPKKLRKKYITSLINDLNVAKQLLEIKDADFEMDCRNFLNELNSNCTRNRRVFSIPCIAAHLGQKQLRKPSDSGYDQFWVDFNVGSERISMFCEQDQSECQESQDDDLWETISISKPDMRRCFSHEISGKFVINIEFIAPLGEIYPSQQSIHESTMKIEFPIEYTSIIEEAMKQTFRLGDESSTKQRKVSVVTEVVNISRIDESPIQLAEEFSPADICPPTQVSARSQVLTTNKRKISVPCTPMRTPIYIATLVNNNRSSNLASIPTQSDTVATELVQDAHIMLKNKMESQQRKSSCVGSSLTLKNVGKTPLAENEHAGSAKILSKRNGSSSKVKTPVVIVHPTADQKRSKKKDKNQLDNEIKHPDGCELNHQTICSVDKFAETISDSLQVPKLQDVTLCVKPTDNRLNLHDSGIDLNETSSLLDVSKPKESLEKNLASVLQNDEEYATSSVKGEKKQLHGQIANPNKNKSGKDEVSKEQTQQWLEGESNQVTDVIEENSKDKRSKMAGKMKRINKHDHIEADSVDDFARNQKEKTRKRTVKDKGNLVYSKTGGEISCPKSSIMFAPLPVKLDESCKLRASIHEEKGIKRVQLNLKNNRQISDMNQNEYHDGRRNKDKKKKRKETNEEKEVSVSEETVLVDHLSEKGEQISELNVIEDQGIKRNKETRKEKDPLSQEAVLNDIEPLDPVECLDYIRSEKDDLDMEKLNQDGVDYSTVALRVVDETSGKKIKTKVKGRKVKKKKESSEPDPKESDQLEEILDPKQVLNASNAEETENSLKEERRKDETIKVVNELTSLPKQNQKANIKKDTKFEKLLETELQESSYVFNTKSSEDNKKKDNNETKESSNEKPERSSTGKERKTSGKSTIDRGKKKKRSLYSDRKDYLQEGKLTDDLEIPAFDEVFHNKDIVSTRNVKGTNTSSDTKSDKTSFSSKKHSRKDDGITKHSANLTYDTHTDEDDAKYHQSEKFANKLAITNLSSCKTKRGIEGINTSCDNNDNSCNESCEDTFSLTTMTKTAVQNIDESRMAVFMSYSAKKTYSHRSRVSNRNRPCANSDTFNKKHVSPDMSKIFSNRMKTSMINESKNNNHTGFLHLKEKVHTNHKDKCKDKSVAEYDPYDFELECERLSEKSDRLIKCDESHAVFKKDNASKNYKSKTSTKPKKLYGSLQHDKKTNIWKRKSLEKIEELKSGVNMKSHNLIDDDMGRSLSPNMEQKKSSSLKVDPRSECQKFEWEGHFEDCKIDNSKQGIKGNNRPSKNGQNRRHNDEMKSKTNESKLRKHTSDKNEIQNDFENDNSTLKVNNKQGSFDDEFKTLEHEQLAVSMDDKTENRKKMEYHKKKKARDPPRRKTVEENDARDIACQQLSTSSIVDNFSKIFQNIVSAVGNDDLENNDK</sequence>
<name>A0ABD3W9H9_SINWO</name>
<feature type="domain" description="Synaptonemal complex protein 2 Spt16M-like" evidence="2">
    <location>
        <begin position="249"/>
        <end position="338"/>
    </location>
</feature>
<feature type="compositionally biased region" description="Basic and acidic residues" evidence="1">
    <location>
        <begin position="1519"/>
        <end position="1528"/>
    </location>
</feature>
<evidence type="ECO:0000313" key="3">
    <source>
        <dbReference type="EMBL" id="KAL3869398.1"/>
    </source>
</evidence>
<feature type="compositionally biased region" description="Polar residues" evidence="1">
    <location>
        <begin position="1484"/>
        <end position="1500"/>
    </location>
</feature>
<feature type="compositionally biased region" description="Basic and acidic residues" evidence="1">
    <location>
        <begin position="1028"/>
        <end position="1067"/>
    </location>
</feature>
<evidence type="ECO:0000313" key="4">
    <source>
        <dbReference type="Proteomes" id="UP001634394"/>
    </source>
</evidence>
<dbReference type="EMBL" id="JBJQND010000008">
    <property type="protein sequence ID" value="KAL3869398.1"/>
    <property type="molecule type" value="Genomic_DNA"/>
</dbReference>
<feature type="compositionally biased region" description="Basic residues" evidence="1">
    <location>
        <begin position="929"/>
        <end position="940"/>
    </location>
</feature>
<dbReference type="Pfam" id="PF18584">
    <property type="entry name" value="SYCP2_SLD"/>
    <property type="match status" value="1"/>
</dbReference>
<feature type="compositionally biased region" description="Basic and acidic residues" evidence="1">
    <location>
        <begin position="552"/>
        <end position="562"/>
    </location>
</feature>
<feature type="compositionally biased region" description="Basic and acidic residues" evidence="1">
    <location>
        <begin position="1459"/>
        <end position="1483"/>
    </location>
</feature>